<keyword evidence="5 11" id="KW-0862">Zinc</keyword>
<evidence type="ECO:0000256" key="5">
    <source>
        <dbReference type="ARBA" id="ARBA00022833"/>
    </source>
</evidence>
<feature type="binding site" evidence="11">
    <location>
        <position position="125"/>
    </location>
    <ligand>
        <name>Zn(2+)</name>
        <dbReference type="ChEBI" id="CHEBI:29105"/>
    </ligand>
</feature>
<keyword evidence="6" id="KW-0809">Transit peptide</keyword>
<comment type="caution">
    <text evidence="12">The sequence shown here is derived from an EMBL/GenBank/DDBJ whole genome shotgun (WGS) entry which is preliminary data.</text>
</comment>
<dbReference type="Pfam" id="PF01215">
    <property type="entry name" value="COX5B"/>
    <property type="match status" value="1"/>
</dbReference>
<dbReference type="GO" id="GO:0045277">
    <property type="term" value="C:respiratory chain complex IV"/>
    <property type="evidence" value="ECO:0007669"/>
    <property type="project" value="InterPro"/>
</dbReference>
<dbReference type="GO" id="GO:0006123">
    <property type="term" value="P:mitochondrial electron transport, cytochrome c to oxygen"/>
    <property type="evidence" value="ECO:0007669"/>
    <property type="project" value="InterPro"/>
</dbReference>
<accession>A0AAN6JQR0</accession>
<evidence type="ECO:0000256" key="10">
    <source>
        <dbReference type="ARBA" id="ARBA00070613"/>
    </source>
</evidence>
<dbReference type="Proteomes" id="UP001176517">
    <property type="component" value="Unassembled WGS sequence"/>
</dbReference>
<comment type="subcellular location">
    <subcellularLocation>
        <location evidence="1">Mitochondrion inner membrane</location>
        <topology evidence="1">Peripheral membrane protein</topology>
        <orientation evidence="1">Matrix side</orientation>
    </subcellularLocation>
</comment>
<evidence type="ECO:0000313" key="12">
    <source>
        <dbReference type="EMBL" id="KAK0547360.1"/>
    </source>
</evidence>
<dbReference type="InterPro" id="IPR036972">
    <property type="entry name" value="Cyt_c_oxidase_su5b_sf"/>
</dbReference>
<keyword evidence="8" id="KW-0472">Membrane</keyword>
<evidence type="ECO:0000313" key="13">
    <source>
        <dbReference type="Proteomes" id="UP001176517"/>
    </source>
</evidence>
<evidence type="ECO:0000256" key="3">
    <source>
        <dbReference type="ARBA" id="ARBA00022723"/>
    </source>
</evidence>
<keyword evidence="7" id="KW-0496">Mitochondrion</keyword>
<feature type="binding site" evidence="11">
    <location>
        <position position="141"/>
    </location>
    <ligand>
        <name>Zn(2+)</name>
        <dbReference type="ChEBI" id="CHEBI:29105"/>
    </ligand>
</feature>
<sequence>MIARQLGSFAVRTSAASAAASVARSSAATASRTATRALSISAIARAAGPPVLLGDGAKDGEVPTDEAQATGLERYELLGRLEGVDVFDLKPLDASRTGTLKDPIVIQSLWHERVIGCTGSPAGSHDTVYLHLNTELKHHRCPECGSVYKLDFIGDADAGHH</sequence>
<reference evidence="12" key="1">
    <citation type="journal article" date="2023" name="PhytoFront">
        <title>Draft Genome Resources of Seven Strains of Tilletia horrida, Causal Agent of Kernel Smut of Rice.</title>
        <authorList>
            <person name="Khanal S."/>
            <person name="Antony Babu S."/>
            <person name="Zhou X.G."/>
        </authorList>
    </citation>
    <scope>NUCLEOTIDE SEQUENCE</scope>
    <source>
        <strain evidence="12">TX6</strain>
    </source>
</reference>
<feature type="binding site" evidence="11">
    <location>
        <position position="117"/>
    </location>
    <ligand>
        <name>Zn(2+)</name>
        <dbReference type="ChEBI" id="CHEBI:29105"/>
    </ligand>
</feature>
<dbReference type="GO" id="GO:0046872">
    <property type="term" value="F:metal ion binding"/>
    <property type="evidence" value="ECO:0007669"/>
    <property type="project" value="UniProtKB-KW"/>
</dbReference>
<dbReference type="FunFam" id="2.60.11.10:FF:000003">
    <property type="entry name" value="Cytochrome c oxidase subunit IV"/>
    <property type="match status" value="1"/>
</dbReference>
<dbReference type="GO" id="GO:0005743">
    <property type="term" value="C:mitochondrial inner membrane"/>
    <property type="evidence" value="ECO:0007669"/>
    <property type="project" value="UniProtKB-SubCell"/>
</dbReference>
<dbReference type="CDD" id="cd00924">
    <property type="entry name" value="Cyt_c_Oxidase_Vb"/>
    <property type="match status" value="1"/>
</dbReference>
<evidence type="ECO:0000256" key="6">
    <source>
        <dbReference type="ARBA" id="ARBA00022946"/>
    </source>
</evidence>
<gene>
    <name evidence="12" type="primary">COX4</name>
    <name evidence="12" type="ORF">OC846_004901</name>
</gene>
<evidence type="ECO:0000256" key="9">
    <source>
        <dbReference type="ARBA" id="ARBA00031366"/>
    </source>
</evidence>
<keyword evidence="4" id="KW-0999">Mitochondrion inner membrane</keyword>
<dbReference type="PANTHER" id="PTHR10122">
    <property type="entry name" value="CYTOCHROME C OXIDASE SUBUNIT 5B, MITOCHONDRIAL"/>
    <property type="match status" value="1"/>
</dbReference>
<dbReference type="PANTHER" id="PTHR10122:SF0">
    <property type="entry name" value="CYTOCHROME C OXIDASE SUBUNIT 5B, ISOFORM A-RELATED"/>
    <property type="match status" value="1"/>
</dbReference>
<evidence type="ECO:0000256" key="1">
    <source>
        <dbReference type="ARBA" id="ARBA00004443"/>
    </source>
</evidence>
<comment type="similarity">
    <text evidence="2">Belongs to the cytochrome c oxidase subunit 5B family.</text>
</comment>
<keyword evidence="13" id="KW-1185">Reference proteome</keyword>
<dbReference type="PROSITE" id="PS51359">
    <property type="entry name" value="COX5B_2"/>
    <property type="match status" value="1"/>
</dbReference>
<proteinExistence type="inferred from homology"/>
<dbReference type="InterPro" id="IPR002124">
    <property type="entry name" value="Cyt_c_oxidase_su5b"/>
</dbReference>
<protein>
    <recommendedName>
        <fullName evidence="10">Cytochrome c oxidase subunit 4, mitochondrial</fullName>
    </recommendedName>
    <alternativeName>
        <fullName evidence="9">Cytochrome c oxidase polypeptide IV</fullName>
    </alternativeName>
</protein>
<evidence type="ECO:0000256" key="4">
    <source>
        <dbReference type="ARBA" id="ARBA00022792"/>
    </source>
</evidence>
<evidence type="ECO:0000256" key="2">
    <source>
        <dbReference type="ARBA" id="ARBA00010292"/>
    </source>
</evidence>
<dbReference type="AlphaFoldDB" id="A0AAN6JQR0"/>
<feature type="binding site" evidence="11">
    <location>
        <position position="144"/>
    </location>
    <ligand>
        <name>Zn(2+)</name>
        <dbReference type="ChEBI" id="CHEBI:29105"/>
    </ligand>
</feature>
<keyword evidence="3 11" id="KW-0479">Metal-binding</keyword>
<organism evidence="12 13">
    <name type="scientific">Tilletia horrida</name>
    <dbReference type="NCBI Taxonomy" id="155126"/>
    <lineage>
        <taxon>Eukaryota</taxon>
        <taxon>Fungi</taxon>
        <taxon>Dikarya</taxon>
        <taxon>Basidiomycota</taxon>
        <taxon>Ustilaginomycotina</taxon>
        <taxon>Exobasidiomycetes</taxon>
        <taxon>Tilletiales</taxon>
        <taxon>Tilletiaceae</taxon>
        <taxon>Tilletia</taxon>
    </lineage>
</organism>
<evidence type="ECO:0000256" key="11">
    <source>
        <dbReference type="PIRSR" id="PIRSR602124-2"/>
    </source>
</evidence>
<dbReference type="Gene3D" id="2.60.11.10">
    <property type="entry name" value="Cytochrome c oxidase, subunit Vb"/>
    <property type="match status" value="1"/>
</dbReference>
<dbReference type="SUPFAM" id="SSF57802">
    <property type="entry name" value="Rubredoxin-like"/>
    <property type="match status" value="1"/>
</dbReference>
<evidence type="ECO:0000256" key="8">
    <source>
        <dbReference type="ARBA" id="ARBA00023136"/>
    </source>
</evidence>
<evidence type="ECO:0000256" key="7">
    <source>
        <dbReference type="ARBA" id="ARBA00023128"/>
    </source>
</evidence>
<dbReference type="EMBL" id="JAPDMZ010000164">
    <property type="protein sequence ID" value="KAK0547360.1"/>
    <property type="molecule type" value="Genomic_DNA"/>
</dbReference>
<name>A0AAN6JQR0_9BASI</name>